<dbReference type="PANTHER" id="PTHR43751:SF3">
    <property type="entry name" value="SULFATASE N-TERMINAL DOMAIN-CONTAINING PROTEIN"/>
    <property type="match status" value="1"/>
</dbReference>
<evidence type="ECO:0000256" key="2">
    <source>
        <dbReference type="ARBA" id="ARBA00022801"/>
    </source>
</evidence>
<keyword evidence="2" id="KW-0378">Hydrolase</keyword>
<dbReference type="InterPro" id="IPR052701">
    <property type="entry name" value="GAG_Ulvan_Degrading_Sulfatases"/>
</dbReference>
<dbReference type="InterPro" id="IPR000917">
    <property type="entry name" value="Sulfatase_N"/>
</dbReference>
<dbReference type="AlphaFoldDB" id="A0A4R4K7R3"/>
<comment type="caution">
    <text evidence="5">The sequence shown here is derived from an EMBL/GenBank/DDBJ whole genome shotgun (WGS) entry which is preliminary data.</text>
</comment>
<dbReference type="PANTHER" id="PTHR43751">
    <property type="entry name" value="SULFATASE"/>
    <property type="match status" value="1"/>
</dbReference>
<feature type="domain" description="Sulfatase N-terminal" evidence="4">
    <location>
        <begin position="26"/>
        <end position="361"/>
    </location>
</feature>
<dbReference type="Gene3D" id="3.40.720.10">
    <property type="entry name" value="Alkaline Phosphatase, subunit A"/>
    <property type="match status" value="1"/>
</dbReference>
<dbReference type="EMBL" id="SMJU01000011">
    <property type="protein sequence ID" value="TDB62782.1"/>
    <property type="molecule type" value="Genomic_DNA"/>
</dbReference>
<dbReference type="Pfam" id="PF00884">
    <property type="entry name" value="Sulfatase"/>
    <property type="match status" value="1"/>
</dbReference>
<evidence type="ECO:0000313" key="5">
    <source>
        <dbReference type="EMBL" id="TDB62782.1"/>
    </source>
</evidence>
<reference evidence="5 6" key="1">
    <citation type="submission" date="2019-02" db="EMBL/GenBank/DDBJ databases">
        <title>Arundinibacter roseus gen. nov., sp. nov., a new member of the family Cytophagaceae.</title>
        <authorList>
            <person name="Szuroczki S."/>
            <person name="Khayer B."/>
            <person name="Sproer C."/>
            <person name="Toumi M."/>
            <person name="Szabo A."/>
            <person name="Felfoldi T."/>
            <person name="Schumann P."/>
            <person name="Toth E."/>
        </authorList>
    </citation>
    <scope>NUCLEOTIDE SEQUENCE [LARGE SCALE GENOMIC DNA]</scope>
    <source>
        <strain evidence="5 6">DMA-k-7a</strain>
    </source>
</reference>
<comment type="similarity">
    <text evidence="1">Belongs to the sulfatase family.</text>
</comment>
<feature type="chain" id="PRO_5020315463" evidence="3">
    <location>
        <begin position="21"/>
        <end position="478"/>
    </location>
</feature>
<dbReference type="PROSITE" id="PS00523">
    <property type="entry name" value="SULFATASE_1"/>
    <property type="match status" value="1"/>
</dbReference>
<organism evidence="5 6">
    <name type="scientific">Arundinibacter roseus</name>
    <dbReference type="NCBI Taxonomy" id="2070510"/>
    <lineage>
        <taxon>Bacteria</taxon>
        <taxon>Pseudomonadati</taxon>
        <taxon>Bacteroidota</taxon>
        <taxon>Cytophagia</taxon>
        <taxon>Cytophagales</taxon>
        <taxon>Spirosomataceae</taxon>
        <taxon>Arundinibacter</taxon>
    </lineage>
</organism>
<dbReference type="OrthoDB" id="9764377at2"/>
<proteinExistence type="inferred from homology"/>
<dbReference type="GO" id="GO:0016787">
    <property type="term" value="F:hydrolase activity"/>
    <property type="evidence" value="ECO:0007669"/>
    <property type="project" value="UniProtKB-KW"/>
</dbReference>
<dbReference type="InterPro" id="IPR024607">
    <property type="entry name" value="Sulfatase_CS"/>
</dbReference>
<dbReference type="RefSeq" id="WP_132120143.1">
    <property type="nucleotide sequence ID" value="NZ_SMJU01000011.1"/>
</dbReference>
<dbReference type="InterPro" id="IPR017850">
    <property type="entry name" value="Alkaline_phosphatase_core_sf"/>
</dbReference>
<dbReference type="Gene3D" id="3.30.1120.10">
    <property type="match status" value="1"/>
</dbReference>
<evidence type="ECO:0000259" key="4">
    <source>
        <dbReference type="Pfam" id="PF00884"/>
    </source>
</evidence>
<dbReference type="CDD" id="cd16145">
    <property type="entry name" value="ARS_like"/>
    <property type="match status" value="1"/>
</dbReference>
<gene>
    <name evidence="5" type="ORF">EZE20_17780</name>
</gene>
<sequence>MKRNKLLLLLSLLSVGSAWAQTPKKPNVIVILADDLGYGDLSCYGQKLYTTPHIDKLAQEGMLFTRHYAGAPVCAPARGTLMTGKHVGHGSVRGNQPKGQLLQLAETTLPEVFKKAGYTTACIGKWGMGNAPEPNDPLLHGFDYHYGYVNMWHAHNFYPEFLYQNGKKTILEGNKTGTIPKGDFPEGVGLAKERAKYAPDEFDREVGQFITQNRNNPFFIYYAINTPHGNSEFKVGGMEVPDHKRFDSKNWPDVEKDFAEMVAKLDESVGKIVAKLKETGLDENTLIIFTSDNGPHNESGHSAEFFDSNGPFRGKKRDLYEGGIHVPMIARFPAKIKAGTVSSHVSAFWDYVPTVCDLLNVPKPAGIDGISFLPTLLGQKNQIAHEYLYWEFYEEGGKQAVLHQNWKGIKLNTNDATKTTFELYDLTNDPAELQNLAKQYPERVQKMQSLMSQAHRPFELTSLFTLDPSAQRDVQVKP</sequence>
<dbReference type="Proteomes" id="UP000295706">
    <property type="component" value="Unassembled WGS sequence"/>
</dbReference>
<keyword evidence="6" id="KW-1185">Reference proteome</keyword>
<feature type="signal peptide" evidence="3">
    <location>
        <begin position="1"/>
        <end position="20"/>
    </location>
</feature>
<evidence type="ECO:0000313" key="6">
    <source>
        <dbReference type="Proteomes" id="UP000295706"/>
    </source>
</evidence>
<name>A0A4R4K7R3_9BACT</name>
<accession>A0A4R4K7R3</accession>
<dbReference type="SUPFAM" id="SSF53649">
    <property type="entry name" value="Alkaline phosphatase-like"/>
    <property type="match status" value="1"/>
</dbReference>
<protein>
    <submittedName>
        <fullName evidence="5">DUF4976 domain-containing protein</fullName>
    </submittedName>
</protein>
<keyword evidence="3" id="KW-0732">Signal</keyword>
<evidence type="ECO:0000256" key="1">
    <source>
        <dbReference type="ARBA" id="ARBA00008779"/>
    </source>
</evidence>
<evidence type="ECO:0000256" key="3">
    <source>
        <dbReference type="SAM" id="SignalP"/>
    </source>
</evidence>